<gene>
    <name evidence="3" type="ORF">LIER_24659</name>
</gene>
<reference evidence="3 4" key="1">
    <citation type="submission" date="2024-01" db="EMBL/GenBank/DDBJ databases">
        <title>The complete chloroplast genome sequence of Lithospermum erythrorhizon: insights into the phylogenetic relationship among Boraginaceae species and the maternal lineages of purple gromwells.</title>
        <authorList>
            <person name="Okada T."/>
            <person name="Watanabe K."/>
        </authorList>
    </citation>
    <scope>NUCLEOTIDE SEQUENCE [LARGE SCALE GENOMIC DNA]</scope>
</reference>
<dbReference type="PANTHER" id="PTHR33889">
    <property type="entry name" value="OS04G0681850 PROTEIN"/>
    <property type="match status" value="1"/>
</dbReference>
<protein>
    <recommendedName>
        <fullName evidence="2">DUF7769 domain-containing protein</fullName>
    </recommendedName>
</protein>
<feature type="region of interest" description="Disordered" evidence="1">
    <location>
        <begin position="314"/>
        <end position="334"/>
    </location>
</feature>
<keyword evidence="4" id="KW-1185">Reference proteome</keyword>
<organism evidence="3 4">
    <name type="scientific">Lithospermum erythrorhizon</name>
    <name type="common">Purple gromwell</name>
    <name type="synonym">Lithospermum officinale var. erythrorhizon</name>
    <dbReference type="NCBI Taxonomy" id="34254"/>
    <lineage>
        <taxon>Eukaryota</taxon>
        <taxon>Viridiplantae</taxon>
        <taxon>Streptophyta</taxon>
        <taxon>Embryophyta</taxon>
        <taxon>Tracheophyta</taxon>
        <taxon>Spermatophyta</taxon>
        <taxon>Magnoliopsida</taxon>
        <taxon>eudicotyledons</taxon>
        <taxon>Gunneridae</taxon>
        <taxon>Pentapetalae</taxon>
        <taxon>asterids</taxon>
        <taxon>lamiids</taxon>
        <taxon>Boraginales</taxon>
        <taxon>Boraginaceae</taxon>
        <taxon>Boraginoideae</taxon>
        <taxon>Lithospermeae</taxon>
        <taxon>Lithospermum</taxon>
    </lineage>
</organism>
<evidence type="ECO:0000313" key="3">
    <source>
        <dbReference type="EMBL" id="GAA0170387.1"/>
    </source>
</evidence>
<feature type="domain" description="DUF7769" evidence="2">
    <location>
        <begin position="155"/>
        <end position="202"/>
    </location>
</feature>
<comment type="caution">
    <text evidence="3">The sequence shown here is derived from an EMBL/GenBank/DDBJ whole genome shotgun (WGS) entry which is preliminary data.</text>
</comment>
<feature type="domain" description="DUF7769" evidence="2">
    <location>
        <begin position="34"/>
        <end position="81"/>
    </location>
</feature>
<feature type="compositionally biased region" description="Basic residues" evidence="1">
    <location>
        <begin position="325"/>
        <end position="334"/>
    </location>
</feature>
<evidence type="ECO:0000313" key="4">
    <source>
        <dbReference type="Proteomes" id="UP001454036"/>
    </source>
</evidence>
<feature type="region of interest" description="Disordered" evidence="1">
    <location>
        <begin position="1"/>
        <end position="32"/>
    </location>
</feature>
<name>A0AAV3R5X8_LITER</name>
<evidence type="ECO:0000259" key="2">
    <source>
        <dbReference type="Pfam" id="PF24964"/>
    </source>
</evidence>
<dbReference type="Pfam" id="PF24964">
    <property type="entry name" value="DUF7769"/>
    <property type="match status" value="2"/>
</dbReference>
<feature type="region of interest" description="Disordered" evidence="1">
    <location>
        <begin position="89"/>
        <end position="117"/>
    </location>
</feature>
<evidence type="ECO:0000256" key="1">
    <source>
        <dbReference type="SAM" id="MobiDB-lite"/>
    </source>
</evidence>
<dbReference type="Proteomes" id="UP001454036">
    <property type="component" value="Unassembled WGS sequence"/>
</dbReference>
<dbReference type="AlphaFoldDB" id="A0AAV3R5X8"/>
<dbReference type="InterPro" id="IPR056671">
    <property type="entry name" value="DUF7769"/>
</dbReference>
<sequence>MNSSSEYILQESSEMVPQEPSELKPQESRKHRFLSNEEKKLMFERLLKALDKGKLKKGAIKSIADSFSVNTRTVKRFWEKAIAFDMDMSPTPVQHSSRSHHQKSSAKSTSLRLIPSNTPTRMKICTEMILPESSEMTPQESIELKPQESRKHTFLSNEEKKLMFECLLKALDKGKLQRGAIKSIADSFSVNSRTVKRFWEKALAKASQANDGASEQTPKRGRRRIVIDPEKAAEIDLNSHTSIRSLAKALNMSCSTLHRRFQEEGSNAFALDAVPHSFALDAVAHSFALDAVPRSFALDAVPLNVIRFEASSSNMEEGGTGPAVAKRRRYVHKP</sequence>
<dbReference type="PANTHER" id="PTHR33889:SF1">
    <property type="entry name" value="OS03G0834800 PROTEIN"/>
    <property type="match status" value="1"/>
</dbReference>
<feature type="compositionally biased region" description="Polar residues" evidence="1">
    <location>
        <begin position="1"/>
        <end position="15"/>
    </location>
</feature>
<dbReference type="EMBL" id="BAABME010007223">
    <property type="protein sequence ID" value="GAA0170387.1"/>
    <property type="molecule type" value="Genomic_DNA"/>
</dbReference>
<accession>A0AAV3R5X8</accession>
<feature type="compositionally biased region" description="Basic and acidic residues" evidence="1">
    <location>
        <begin position="21"/>
        <end position="32"/>
    </location>
</feature>
<proteinExistence type="predicted"/>